<evidence type="ECO:0000259" key="7">
    <source>
        <dbReference type="Pfam" id="PF04055"/>
    </source>
</evidence>
<dbReference type="GO" id="GO:0046872">
    <property type="term" value="F:metal ion binding"/>
    <property type="evidence" value="ECO:0007669"/>
    <property type="project" value="UniProtKB-KW"/>
</dbReference>
<reference evidence="8" key="1">
    <citation type="journal article" date="2021" name="Proc. Natl. Acad. Sci. U.S.A.">
        <title>A Catalog of Tens of Thousands of Viruses from Human Metagenomes Reveals Hidden Associations with Chronic Diseases.</title>
        <authorList>
            <person name="Tisza M.J."/>
            <person name="Buck C.B."/>
        </authorList>
    </citation>
    <scope>NUCLEOTIDE SEQUENCE</scope>
    <source>
        <strain evidence="8">CttFh17</strain>
    </source>
</reference>
<comment type="cofactor">
    <cofactor evidence="1">
        <name>[4Fe-4S] cluster</name>
        <dbReference type="ChEBI" id="CHEBI:49883"/>
    </cofactor>
</comment>
<keyword evidence="5" id="KW-0408">Iron</keyword>
<evidence type="ECO:0000256" key="6">
    <source>
        <dbReference type="ARBA" id="ARBA00023014"/>
    </source>
</evidence>
<organism evidence="8">
    <name type="scientific">Siphoviridae sp. cttFh17</name>
    <dbReference type="NCBI Taxonomy" id="2826491"/>
    <lineage>
        <taxon>Viruses</taxon>
        <taxon>Duplodnaviria</taxon>
        <taxon>Heunggongvirae</taxon>
        <taxon>Uroviricota</taxon>
        <taxon>Caudoviricetes</taxon>
    </lineage>
</organism>
<dbReference type="SUPFAM" id="SSF102114">
    <property type="entry name" value="Radical SAM enzymes"/>
    <property type="match status" value="1"/>
</dbReference>
<evidence type="ECO:0000256" key="4">
    <source>
        <dbReference type="ARBA" id="ARBA00022723"/>
    </source>
</evidence>
<sequence length="284" mass="32535">MKKKCNCCDGIYNSFDVHFTSACDNKCAHCVDQCYEGIHIVKPDVDKIVTTILENKDELDDVLFLGGEPCLFLDELIDCVEKLKAASNLKLYVTTSVPKICHDKRDRFVYLLSILDGLNISAQHYKEDVADEIRKTKSQYDRQAFYNSLPYKEKIRINLNIVKPYLYTKEDLTACLKHYDSMGFNSIKLSEIQHGKDYYVSFEKTFGIKLGSPYSNGCQTYLDMENIIPGFKTPVLLKRSCFMCEETLKASLSDGIKVVCTLFRKPTNKYGVVYENGELMKGWV</sequence>
<protein>
    <submittedName>
        <fullName evidence="8">Radical SAM superfamily</fullName>
    </submittedName>
</protein>
<dbReference type="EMBL" id="BK015176">
    <property type="protein sequence ID" value="DAD94270.1"/>
    <property type="molecule type" value="Genomic_DNA"/>
</dbReference>
<evidence type="ECO:0000256" key="1">
    <source>
        <dbReference type="ARBA" id="ARBA00001966"/>
    </source>
</evidence>
<keyword evidence="4" id="KW-0479">Metal-binding</keyword>
<proteinExistence type="predicted"/>
<dbReference type="InterPro" id="IPR034457">
    <property type="entry name" value="Organic_radical-activating"/>
</dbReference>
<evidence type="ECO:0000256" key="2">
    <source>
        <dbReference type="ARBA" id="ARBA00022485"/>
    </source>
</evidence>
<dbReference type="InterPro" id="IPR013785">
    <property type="entry name" value="Aldolase_TIM"/>
</dbReference>
<evidence type="ECO:0000313" key="8">
    <source>
        <dbReference type="EMBL" id="DAD94270.1"/>
    </source>
</evidence>
<dbReference type="GO" id="GO:0003824">
    <property type="term" value="F:catalytic activity"/>
    <property type="evidence" value="ECO:0007669"/>
    <property type="project" value="InterPro"/>
</dbReference>
<dbReference type="PANTHER" id="PTHR30352">
    <property type="entry name" value="PYRUVATE FORMATE-LYASE-ACTIVATING ENZYME"/>
    <property type="match status" value="1"/>
</dbReference>
<keyword evidence="3" id="KW-0949">S-adenosyl-L-methionine</keyword>
<dbReference type="InterPro" id="IPR058240">
    <property type="entry name" value="rSAM_sf"/>
</dbReference>
<evidence type="ECO:0000256" key="3">
    <source>
        <dbReference type="ARBA" id="ARBA00022691"/>
    </source>
</evidence>
<dbReference type="InterPro" id="IPR007197">
    <property type="entry name" value="rSAM"/>
</dbReference>
<dbReference type="CDD" id="cd01335">
    <property type="entry name" value="Radical_SAM"/>
    <property type="match status" value="1"/>
</dbReference>
<evidence type="ECO:0000256" key="5">
    <source>
        <dbReference type="ARBA" id="ARBA00023004"/>
    </source>
</evidence>
<dbReference type="Gene3D" id="3.20.20.70">
    <property type="entry name" value="Aldolase class I"/>
    <property type="match status" value="1"/>
</dbReference>
<dbReference type="SFLD" id="SFLDS00029">
    <property type="entry name" value="Radical_SAM"/>
    <property type="match status" value="1"/>
</dbReference>
<feature type="domain" description="Radical SAM core" evidence="7">
    <location>
        <begin position="19"/>
        <end position="138"/>
    </location>
</feature>
<keyword evidence="6" id="KW-0411">Iron-sulfur</keyword>
<accession>A0A8S5NHT2</accession>
<name>A0A8S5NHT2_9CAUD</name>
<dbReference type="GO" id="GO:0051539">
    <property type="term" value="F:4 iron, 4 sulfur cluster binding"/>
    <property type="evidence" value="ECO:0007669"/>
    <property type="project" value="UniProtKB-KW"/>
</dbReference>
<dbReference type="Pfam" id="PF04055">
    <property type="entry name" value="Radical_SAM"/>
    <property type="match status" value="1"/>
</dbReference>
<keyword evidence="2" id="KW-0004">4Fe-4S</keyword>